<dbReference type="RefSeq" id="WP_344758475.1">
    <property type="nucleotide sequence ID" value="NZ_BAAAZU010000003.1"/>
</dbReference>
<keyword evidence="1" id="KW-0472">Membrane</keyword>
<proteinExistence type="predicted"/>
<gene>
    <name evidence="2" type="ORF">GCM10022229_06270</name>
</gene>
<sequence>MSVRFFRSFHGRFTSAMFAPRKPRHPALRALLGVVGVLLLAVLLVAGVFVGLAMLAGGLVARLLRRRGKPQAAAGRVVDAEYHVVPKAGEPLLR</sequence>
<dbReference type="Proteomes" id="UP001501727">
    <property type="component" value="Unassembled WGS sequence"/>
</dbReference>
<accession>A0ABP7MAK3</accession>
<evidence type="ECO:0000313" key="3">
    <source>
        <dbReference type="Proteomes" id="UP001501727"/>
    </source>
</evidence>
<protein>
    <submittedName>
        <fullName evidence="2">Uncharacterized protein</fullName>
    </submittedName>
</protein>
<keyword evidence="1" id="KW-1133">Transmembrane helix</keyword>
<evidence type="ECO:0000313" key="2">
    <source>
        <dbReference type="EMBL" id="GAA3915878.1"/>
    </source>
</evidence>
<comment type="caution">
    <text evidence="2">The sequence shown here is derived from an EMBL/GenBank/DDBJ whole genome shotgun (WGS) entry which is preliminary data.</text>
</comment>
<reference evidence="3" key="1">
    <citation type="journal article" date="2019" name="Int. J. Syst. Evol. Microbiol.">
        <title>The Global Catalogue of Microorganisms (GCM) 10K type strain sequencing project: providing services to taxonomists for standard genome sequencing and annotation.</title>
        <authorList>
            <consortium name="The Broad Institute Genomics Platform"/>
            <consortium name="The Broad Institute Genome Sequencing Center for Infectious Disease"/>
            <person name="Wu L."/>
            <person name="Ma J."/>
        </authorList>
    </citation>
    <scope>NUCLEOTIDE SEQUENCE [LARGE SCALE GENOMIC DNA]</scope>
    <source>
        <strain evidence="3">JCM 16916</strain>
    </source>
</reference>
<name>A0ABP7MAK3_9GAMM</name>
<organism evidence="2 3">
    <name type="scientific">Luteimonas lutimaris</name>
    <dbReference type="NCBI Taxonomy" id="698645"/>
    <lineage>
        <taxon>Bacteria</taxon>
        <taxon>Pseudomonadati</taxon>
        <taxon>Pseudomonadota</taxon>
        <taxon>Gammaproteobacteria</taxon>
        <taxon>Lysobacterales</taxon>
        <taxon>Lysobacteraceae</taxon>
        <taxon>Luteimonas</taxon>
    </lineage>
</organism>
<keyword evidence="3" id="KW-1185">Reference proteome</keyword>
<dbReference type="EMBL" id="BAAAZU010000003">
    <property type="protein sequence ID" value="GAA3915878.1"/>
    <property type="molecule type" value="Genomic_DNA"/>
</dbReference>
<keyword evidence="1" id="KW-0812">Transmembrane</keyword>
<evidence type="ECO:0000256" key="1">
    <source>
        <dbReference type="SAM" id="Phobius"/>
    </source>
</evidence>
<feature type="transmembrane region" description="Helical" evidence="1">
    <location>
        <begin position="30"/>
        <end position="61"/>
    </location>
</feature>